<dbReference type="Gene3D" id="3.40.50.300">
    <property type="entry name" value="P-loop containing nucleotide triphosphate hydrolases"/>
    <property type="match status" value="1"/>
</dbReference>
<dbReference type="KEGG" id="lel:PVL30_001725"/>
<proteinExistence type="predicted"/>
<keyword evidence="2" id="KW-0342">GTP-binding</keyword>
<dbReference type="PRINTS" id="PR00449">
    <property type="entry name" value="RASTRNSFRMNG"/>
</dbReference>
<evidence type="ECO:0000313" key="4">
    <source>
        <dbReference type="Proteomes" id="UP000001996"/>
    </source>
</evidence>
<evidence type="ECO:0000256" key="1">
    <source>
        <dbReference type="ARBA" id="ARBA00022741"/>
    </source>
</evidence>
<dbReference type="NCBIfam" id="TIGR00231">
    <property type="entry name" value="small_GTP"/>
    <property type="match status" value="1"/>
</dbReference>
<dbReference type="AlphaFoldDB" id="A5DWL3"/>
<dbReference type="InterPro" id="IPR001806">
    <property type="entry name" value="Small_GTPase"/>
</dbReference>
<dbReference type="OMA" id="RFRAGPY"/>
<evidence type="ECO:0000313" key="3">
    <source>
        <dbReference type="EMBL" id="EDK43571.1"/>
    </source>
</evidence>
<gene>
    <name evidence="3" type="ORF">LELG_01749</name>
</gene>
<accession>A5DWL3</accession>
<dbReference type="GO" id="GO:0005525">
    <property type="term" value="F:GTP binding"/>
    <property type="evidence" value="ECO:0007669"/>
    <property type="project" value="UniProtKB-KW"/>
</dbReference>
<dbReference type="GeneID" id="5234026"/>
<organism evidence="3 4">
    <name type="scientific">Lodderomyces elongisporus (strain ATCC 11503 / CBS 2605 / JCM 1781 / NBRC 1676 / NRRL YB-4239)</name>
    <name type="common">Yeast</name>
    <name type="synonym">Saccharomyces elongisporus</name>
    <dbReference type="NCBI Taxonomy" id="379508"/>
    <lineage>
        <taxon>Eukaryota</taxon>
        <taxon>Fungi</taxon>
        <taxon>Dikarya</taxon>
        <taxon>Ascomycota</taxon>
        <taxon>Saccharomycotina</taxon>
        <taxon>Pichiomycetes</taxon>
        <taxon>Debaryomycetaceae</taxon>
        <taxon>Candida/Lodderomyces clade</taxon>
        <taxon>Lodderomyces</taxon>
    </lineage>
</organism>
<dbReference type="InterPro" id="IPR005225">
    <property type="entry name" value="Small_GTP-bd"/>
</dbReference>
<keyword evidence="4" id="KW-1185">Reference proteome</keyword>
<dbReference type="eggNOG" id="KOG0092">
    <property type="taxonomic scope" value="Eukaryota"/>
</dbReference>
<dbReference type="FunFam" id="3.40.50.300:FF:000808">
    <property type="entry name" value="Small GTP-binding protein, putative"/>
    <property type="match status" value="1"/>
</dbReference>
<dbReference type="HOGENOM" id="CLU_041217_10_2_1"/>
<name>A5DWL3_LODEL</name>
<dbReference type="SMART" id="SM00175">
    <property type="entry name" value="RAB"/>
    <property type="match status" value="1"/>
</dbReference>
<dbReference type="EMBL" id="CH981525">
    <property type="protein sequence ID" value="EDK43571.1"/>
    <property type="molecule type" value="Genomic_DNA"/>
</dbReference>
<dbReference type="InParanoid" id="A5DWL3"/>
<evidence type="ECO:0008006" key="5">
    <source>
        <dbReference type="Google" id="ProtNLM"/>
    </source>
</evidence>
<dbReference type="Pfam" id="PF00071">
    <property type="entry name" value="Ras"/>
    <property type="match status" value="1"/>
</dbReference>
<evidence type="ECO:0000256" key="2">
    <source>
        <dbReference type="ARBA" id="ARBA00023134"/>
    </source>
</evidence>
<dbReference type="PROSITE" id="PS51420">
    <property type="entry name" value="RHO"/>
    <property type="match status" value="1"/>
</dbReference>
<reference evidence="3 4" key="1">
    <citation type="journal article" date="2009" name="Nature">
        <title>Evolution of pathogenicity and sexual reproduction in eight Candida genomes.</title>
        <authorList>
            <person name="Butler G."/>
            <person name="Rasmussen M.D."/>
            <person name="Lin M.F."/>
            <person name="Santos M.A."/>
            <person name="Sakthikumar S."/>
            <person name="Munro C.A."/>
            <person name="Rheinbay E."/>
            <person name="Grabherr M."/>
            <person name="Forche A."/>
            <person name="Reedy J.L."/>
            <person name="Agrafioti I."/>
            <person name="Arnaud M.B."/>
            <person name="Bates S."/>
            <person name="Brown A.J."/>
            <person name="Brunke S."/>
            <person name="Costanzo M.C."/>
            <person name="Fitzpatrick D.A."/>
            <person name="de Groot P.W."/>
            <person name="Harris D."/>
            <person name="Hoyer L.L."/>
            <person name="Hube B."/>
            <person name="Klis F.M."/>
            <person name="Kodira C."/>
            <person name="Lennard N."/>
            <person name="Logue M.E."/>
            <person name="Martin R."/>
            <person name="Neiman A.M."/>
            <person name="Nikolaou E."/>
            <person name="Quail M.A."/>
            <person name="Quinn J."/>
            <person name="Santos M.C."/>
            <person name="Schmitzberger F.F."/>
            <person name="Sherlock G."/>
            <person name="Shah P."/>
            <person name="Silverstein K.A."/>
            <person name="Skrzypek M.S."/>
            <person name="Soll D."/>
            <person name="Staggs R."/>
            <person name="Stansfield I."/>
            <person name="Stumpf M.P."/>
            <person name="Sudbery P.E."/>
            <person name="Srikantha T."/>
            <person name="Zeng Q."/>
            <person name="Berman J."/>
            <person name="Berriman M."/>
            <person name="Heitman J."/>
            <person name="Gow N.A."/>
            <person name="Lorenz M.C."/>
            <person name="Birren B.W."/>
            <person name="Kellis M."/>
            <person name="Cuomo C.A."/>
        </authorList>
    </citation>
    <scope>NUCLEOTIDE SEQUENCE [LARGE SCALE GENOMIC DNA]</scope>
    <source>
        <strain evidence="4">ATCC 11503 / BCRC 21390 / CBS 2605 / JCM 1781 / NBRC 1676 / NRRL YB-4239</strain>
    </source>
</reference>
<dbReference type="SUPFAM" id="SSF52540">
    <property type="entry name" value="P-loop containing nucleoside triphosphate hydrolases"/>
    <property type="match status" value="1"/>
</dbReference>
<dbReference type="PANTHER" id="PTHR24073">
    <property type="entry name" value="DRAB5-RELATED"/>
    <property type="match status" value="1"/>
</dbReference>
<dbReference type="PROSITE" id="PS51421">
    <property type="entry name" value="RAS"/>
    <property type="match status" value="1"/>
</dbReference>
<dbReference type="InterPro" id="IPR027417">
    <property type="entry name" value="P-loop_NTPase"/>
</dbReference>
<sequence length="218" mass="24515">MTSSLSDDSFPPPPYKIVVLGDSSVGKTSLVHRFTTNKFEEQTLNTIGAAYTTKIFASRHNPSRKFNLELWDTAGQERYRSLTPMYYRNAKCALICFDLKNLEASFETAKYWIQQLQLNNSSTDDKIQIMLVATKSDLGGDADVNEYLFIKEYLVDKNIDGKITKTSSKTNTGILELFESIVDGIDDSFISEYQSQLKIQNDRVGLGLGARTATRNCC</sequence>
<dbReference type="STRING" id="379508.A5DWL3"/>
<protein>
    <recommendedName>
        <fullName evidence="5">GTP-binding protein YPT52</fullName>
    </recommendedName>
</protein>
<dbReference type="Proteomes" id="UP000001996">
    <property type="component" value="Unassembled WGS sequence"/>
</dbReference>
<dbReference type="VEuPathDB" id="FungiDB:LELG_01749"/>
<dbReference type="PROSITE" id="PS51419">
    <property type="entry name" value="RAB"/>
    <property type="match status" value="1"/>
</dbReference>
<dbReference type="CDD" id="cd00154">
    <property type="entry name" value="Rab"/>
    <property type="match status" value="1"/>
</dbReference>
<dbReference type="GO" id="GO:0003924">
    <property type="term" value="F:GTPase activity"/>
    <property type="evidence" value="ECO:0007669"/>
    <property type="project" value="InterPro"/>
</dbReference>
<dbReference type="SMART" id="SM00174">
    <property type="entry name" value="RHO"/>
    <property type="match status" value="1"/>
</dbReference>
<keyword evidence="1" id="KW-0547">Nucleotide-binding</keyword>
<dbReference type="SMART" id="SM00173">
    <property type="entry name" value="RAS"/>
    <property type="match status" value="1"/>
</dbReference>
<dbReference type="OrthoDB" id="63533at2759"/>